<feature type="compositionally biased region" description="Low complexity" evidence="1">
    <location>
        <begin position="294"/>
        <end position="338"/>
    </location>
</feature>
<keyword evidence="2" id="KW-0732">Signal</keyword>
<evidence type="ECO:0000256" key="2">
    <source>
        <dbReference type="SAM" id="SignalP"/>
    </source>
</evidence>
<evidence type="ECO:0000313" key="3">
    <source>
        <dbReference type="EMBL" id="KAG5169811.1"/>
    </source>
</evidence>
<comment type="caution">
    <text evidence="3">The sequence shown here is derived from an EMBL/GenBank/DDBJ whole genome shotgun (WGS) entry which is preliminary data.</text>
</comment>
<gene>
    <name evidence="3" type="ORF">JR316_004191</name>
</gene>
<feature type="region of interest" description="Disordered" evidence="1">
    <location>
        <begin position="286"/>
        <end position="348"/>
    </location>
</feature>
<accession>A0A8H7XXY3</accession>
<feature type="signal peptide" evidence="2">
    <location>
        <begin position="1"/>
        <end position="24"/>
    </location>
</feature>
<dbReference type="AlphaFoldDB" id="A0A8H7XXY3"/>
<dbReference type="OrthoDB" id="2564904at2759"/>
<sequence>MVYSKENLAVLGVSLFLAASSINAQFVPLAQKRFNYTNIPYKVDTDVGLPRGLQKGYNICNETTENQESLCQTAFINSLDDFCLWAPPEPGEDVGNIEGEMVAWCTKKGHGTRVMPKGTITGVQFTKTPDYIQVVGFMDQTKINMKPGDSGGEMDPHGADLRGNPIGGLLFTSAWTGSYVQAVEWHNFNGNDMFCLKACDPRGPRAARLCEHIYDVMGCGFNAPSNAKLGVFESCESESQDPPGQYVNAAGVTTTWKQGDGTVPYSVRIPRSTSCSTFRSESIFDGTETVPVPGATAAATTTGGNPAATSSGSSTSSTSRTDSSSSSSASQTRTSGSAQNTDGPSSDAIIGRRMSAGLGLFGLAVSFVALF</sequence>
<reference evidence="3" key="1">
    <citation type="submission" date="2021-02" db="EMBL/GenBank/DDBJ databases">
        <title>Psilocybe cubensis genome.</title>
        <authorList>
            <person name="Mckernan K.J."/>
            <person name="Crawford S."/>
            <person name="Trippe A."/>
            <person name="Kane L.T."/>
            <person name="Mclaughlin S."/>
        </authorList>
    </citation>
    <scope>NUCLEOTIDE SEQUENCE [LARGE SCALE GENOMIC DNA]</scope>
    <source>
        <strain evidence="3">MGC-MH-2018</strain>
    </source>
</reference>
<evidence type="ECO:0000256" key="1">
    <source>
        <dbReference type="SAM" id="MobiDB-lite"/>
    </source>
</evidence>
<dbReference type="EMBL" id="JAFIQS010000004">
    <property type="protein sequence ID" value="KAG5169811.1"/>
    <property type="molecule type" value="Genomic_DNA"/>
</dbReference>
<protein>
    <recommendedName>
        <fullName evidence="4">Macrofage activating glycoprotein</fullName>
    </recommendedName>
</protein>
<proteinExistence type="predicted"/>
<evidence type="ECO:0008006" key="4">
    <source>
        <dbReference type="Google" id="ProtNLM"/>
    </source>
</evidence>
<name>A0A8H7XXY3_PSICU</name>
<feature type="chain" id="PRO_5034898568" description="Macrofage activating glycoprotein" evidence="2">
    <location>
        <begin position="25"/>
        <end position="371"/>
    </location>
</feature>
<organism evidence="3">
    <name type="scientific">Psilocybe cubensis</name>
    <name type="common">Psychedelic mushroom</name>
    <name type="synonym">Stropharia cubensis</name>
    <dbReference type="NCBI Taxonomy" id="181762"/>
    <lineage>
        <taxon>Eukaryota</taxon>
        <taxon>Fungi</taxon>
        <taxon>Dikarya</taxon>
        <taxon>Basidiomycota</taxon>
        <taxon>Agaricomycotina</taxon>
        <taxon>Agaricomycetes</taxon>
        <taxon>Agaricomycetidae</taxon>
        <taxon>Agaricales</taxon>
        <taxon>Agaricineae</taxon>
        <taxon>Strophariaceae</taxon>
        <taxon>Psilocybe</taxon>
    </lineage>
</organism>